<dbReference type="KEGG" id="cwo:Cwoe_1072"/>
<dbReference type="OrthoDB" id="9811249at2"/>
<evidence type="ECO:0000256" key="7">
    <source>
        <dbReference type="ARBA" id="ARBA00022763"/>
    </source>
</evidence>
<dbReference type="Gene3D" id="1.10.10.60">
    <property type="entry name" value="Homeodomain-like"/>
    <property type="match status" value="1"/>
</dbReference>
<keyword evidence="6" id="KW-0479">Metal-binding</keyword>
<keyword evidence="12" id="KW-0804">Transcription</keyword>
<dbReference type="PROSITE" id="PS01124">
    <property type="entry name" value="HTH_ARAC_FAMILY_2"/>
    <property type="match status" value="1"/>
</dbReference>
<dbReference type="SMART" id="SM01009">
    <property type="entry name" value="AlkA_N"/>
    <property type="match status" value="1"/>
</dbReference>
<dbReference type="Gene3D" id="3.40.10.10">
    <property type="entry name" value="DNA Methylphosphotriester Repair Domain"/>
    <property type="match status" value="1"/>
</dbReference>
<dbReference type="PANTHER" id="PTHR43003:SF13">
    <property type="entry name" value="DNA-3-METHYLADENINE GLYCOSYLASE 2"/>
    <property type="match status" value="1"/>
</dbReference>
<dbReference type="RefSeq" id="WP_012932556.1">
    <property type="nucleotide sequence ID" value="NC_013739.1"/>
</dbReference>
<keyword evidence="4" id="KW-0489">Methyltransferase</keyword>
<keyword evidence="8" id="KW-0862">Zinc</keyword>
<evidence type="ECO:0000256" key="9">
    <source>
        <dbReference type="ARBA" id="ARBA00023015"/>
    </source>
</evidence>
<dbReference type="eggNOG" id="COG2169">
    <property type="taxonomic scope" value="Bacteria"/>
</dbReference>
<dbReference type="GO" id="GO:0006285">
    <property type="term" value="P:base-excision repair, AP site formation"/>
    <property type="evidence" value="ECO:0007669"/>
    <property type="project" value="TreeGrafter"/>
</dbReference>
<reference evidence="15 16" key="1">
    <citation type="journal article" date="2010" name="Stand. Genomic Sci.">
        <title>Complete genome sequence of Conexibacter woesei type strain (ID131577).</title>
        <authorList>
            <person name="Pukall R."/>
            <person name="Lapidus A."/>
            <person name="Glavina Del Rio T."/>
            <person name="Copeland A."/>
            <person name="Tice H."/>
            <person name="Cheng J.-F."/>
            <person name="Lucas S."/>
            <person name="Chen F."/>
            <person name="Nolan M."/>
            <person name="Bruce D."/>
            <person name="Goodwin L."/>
            <person name="Pitluck S."/>
            <person name="Mavromatis K."/>
            <person name="Ivanova N."/>
            <person name="Ovchinnikova G."/>
            <person name="Pati A."/>
            <person name="Chen A."/>
            <person name="Palaniappan K."/>
            <person name="Land M."/>
            <person name="Hauser L."/>
            <person name="Chang Y.-J."/>
            <person name="Jeffries C.D."/>
            <person name="Chain P."/>
            <person name="Meincke L."/>
            <person name="Sims D."/>
            <person name="Brettin T."/>
            <person name="Detter J.C."/>
            <person name="Rohde M."/>
            <person name="Goeker M."/>
            <person name="Bristow J."/>
            <person name="Eisen J.A."/>
            <person name="Markowitz V."/>
            <person name="Kyrpides N.C."/>
            <person name="Klenk H.-P."/>
            <person name="Hugenholtz P."/>
        </authorList>
    </citation>
    <scope>NUCLEOTIDE SEQUENCE [LARGE SCALE GENOMIC DNA]</scope>
    <source>
        <strain evidence="16">DSM 14684 / CIP 108061 / JCM 11494 / NBRC 100937 / ID131577</strain>
    </source>
</reference>
<dbReference type="CDD" id="cd00056">
    <property type="entry name" value="ENDO3c"/>
    <property type="match status" value="1"/>
</dbReference>
<dbReference type="SMART" id="SM00342">
    <property type="entry name" value="HTH_ARAC"/>
    <property type="match status" value="1"/>
</dbReference>
<dbReference type="GO" id="GO:0008270">
    <property type="term" value="F:zinc ion binding"/>
    <property type="evidence" value="ECO:0007669"/>
    <property type="project" value="InterPro"/>
</dbReference>
<protein>
    <recommendedName>
        <fullName evidence="3">DNA-3-methyladenine glycosylase II</fullName>
        <ecNumber evidence="3">3.2.2.21</ecNumber>
    </recommendedName>
</protein>
<dbReference type="EMBL" id="CP001854">
    <property type="protein sequence ID" value="ADB49504.1"/>
    <property type="molecule type" value="Genomic_DNA"/>
</dbReference>
<dbReference type="SMART" id="SM00478">
    <property type="entry name" value="ENDO3c"/>
    <property type="match status" value="1"/>
</dbReference>
<keyword evidence="9" id="KW-0805">Transcription regulation</keyword>
<evidence type="ECO:0000256" key="8">
    <source>
        <dbReference type="ARBA" id="ARBA00022833"/>
    </source>
</evidence>
<keyword evidence="13" id="KW-0234">DNA repair</keyword>
<dbReference type="Pfam" id="PF06029">
    <property type="entry name" value="AlkA_N"/>
    <property type="match status" value="1"/>
</dbReference>
<dbReference type="InterPro" id="IPR009057">
    <property type="entry name" value="Homeodomain-like_sf"/>
</dbReference>
<organism evidence="15 16">
    <name type="scientific">Conexibacter woesei (strain DSM 14684 / CCUG 47730 / CIP 108061 / JCM 11494 / NBRC 100937 / ID131577)</name>
    <dbReference type="NCBI Taxonomy" id="469383"/>
    <lineage>
        <taxon>Bacteria</taxon>
        <taxon>Bacillati</taxon>
        <taxon>Actinomycetota</taxon>
        <taxon>Thermoleophilia</taxon>
        <taxon>Solirubrobacterales</taxon>
        <taxon>Conexibacteraceae</taxon>
        <taxon>Conexibacter</taxon>
    </lineage>
</organism>
<dbReference type="InterPro" id="IPR004026">
    <property type="entry name" value="Ada_DNA_repair_Zn-bd"/>
</dbReference>
<keyword evidence="11" id="KW-0010">Activator</keyword>
<evidence type="ECO:0000256" key="4">
    <source>
        <dbReference type="ARBA" id="ARBA00022603"/>
    </source>
</evidence>
<dbReference type="FunFam" id="3.40.10.10:FF:000001">
    <property type="entry name" value="DNA-3-methyladenine glycosylase 2"/>
    <property type="match status" value="1"/>
</dbReference>
<comment type="cofactor">
    <cofactor evidence="2">
        <name>Zn(2+)</name>
        <dbReference type="ChEBI" id="CHEBI:29105"/>
    </cofactor>
</comment>
<sequence length="527" mass="55055">MIEDFEHCYRAVSSKDGRFDGRFVTAVKTTGIYCRPSCPAVTPKRANVRFLPSAAAAQRAGFRACKRCRPDASPGSPEWNVRADVVGRAMRLIADGSVDRDGVAGLAHQLGFSERHLHRQLVAELGAGPLALARAQRAHTARLLIETSALPFTEVAFAAGFPSIRQFNDTVREVFATTPTELRRKSAFGAEASGAGGAGATGAAGARGAGGAPAGGAITLRLRHRPPLDGAGLLAFLAMRAVPGVEWVDADGTTYRRVLALPHGAGVVALTPQAEHVDCTLRLADMRDLAAAVQRCRRLLDLDADPHAVAEALGGDQLLGPLVRRTPGLRVPGAVDGAELAVRAVLGQQVSVGGARTLAGRLALAHGAPLADALPSCAPTEAAQGDGAAPPAAPLTHAFPTAAALAAVDPERLPMPRARGRALVGLCAALAGGEIRLDPGADRDETRARLLALPGIGPWTAEYVAMRALGDPDAFPATDLGIRHAFARLDQPHDARAVAAIAERWRPWRAYAALHLWATLSEGDESR</sequence>
<reference evidence="16" key="2">
    <citation type="submission" date="2010-01" db="EMBL/GenBank/DDBJ databases">
        <title>The complete genome of Conexibacter woesei DSM 14684.</title>
        <authorList>
            <consortium name="US DOE Joint Genome Institute (JGI-PGF)"/>
            <person name="Lucas S."/>
            <person name="Copeland A."/>
            <person name="Lapidus A."/>
            <person name="Glavina del Rio T."/>
            <person name="Dalin E."/>
            <person name="Tice H."/>
            <person name="Bruce D."/>
            <person name="Goodwin L."/>
            <person name="Pitluck S."/>
            <person name="Kyrpides N."/>
            <person name="Mavromatis K."/>
            <person name="Ivanova N."/>
            <person name="Mikhailova N."/>
            <person name="Chertkov O."/>
            <person name="Brettin T."/>
            <person name="Detter J.C."/>
            <person name="Han C."/>
            <person name="Larimer F."/>
            <person name="Land M."/>
            <person name="Hauser L."/>
            <person name="Markowitz V."/>
            <person name="Cheng J.-F."/>
            <person name="Hugenholtz P."/>
            <person name="Woyke T."/>
            <person name="Wu D."/>
            <person name="Pukall R."/>
            <person name="Steenblock K."/>
            <person name="Schneider S."/>
            <person name="Klenk H.-P."/>
            <person name="Eisen J.A."/>
        </authorList>
    </citation>
    <scope>NUCLEOTIDE SEQUENCE [LARGE SCALE GENOMIC DNA]</scope>
    <source>
        <strain evidence="16">DSM 14684 / CIP 108061 / JCM 11494 / NBRC 100937 / ID131577</strain>
    </source>
</reference>
<dbReference type="GO" id="GO:0005737">
    <property type="term" value="C:cytoplasm"/>
    <property type="evidence" value="ECO:0007669"/>
    <property type="project" value="TreeGrafter"/>
</dbReference>
<evidence type="ECO:0000256" key="6">
    <source>
        <dbReference type="ARBA" id="ARBA00022723"/>
    </source>
</evidence>
<dbReference type="AlphaFoldDB" id="D3FCN1"/>
<dbReference type="Gene3D" id="3.30.310.20">
    <property type="entry name" value="DNA-3-methyladenine glycosylase AlkA, N-terminal domain"/>
    <property type="match status" value="1"/>
</dbReference>
<name>D3FCN1_CONWI</name>
<dbReference type="InterPro" id="IPR010316">
    <property type="entry name" value="AlkA_N"/>
</dbReference>
<dbReference type="Gene3D" id="1.10.340.30">
    <property type="entry name" value="Hypothetical protein, domain 2"/>
    <property type="match status" value="1"/>
</dbReference>
<dbReference type="GO" id="GO:0032993">
    <property type="term" value="C:protein-DNA complex"/>
    <property type="evidence" value="ECO:0007669"/>
    <property type="project" value="TreeGrafter"/>
</dbReference>
<dbReference type="InterPro" id="IPR003265">
    <property type="entry name" value="HhH-GPD_domain"/>
</dbReference>
<evidence type="ECO:0000256" key="3">
    <source>
        <dbReference type="ARBA" id="ARBA00012000"/>
    </source>
</evidence>
<dbReference type="InterPro" id="IPR035451">
    <property type="entry name" value="Ada-like_dom_sf"/>
</dbReference>
<comment type="catalytic activity">
    <reaction evidence="1">
        <text>Hydrolysis of alkylated DNA, releasing 3-methyladenine, 3-methylguanine, 7-methylguanine and 7-methyladenine.</text>
        <dbReference type="EC" id="3.2.2.21"/>
    </reaction>
</comment>
<evidence type="ECO:0000256" key="13">
    <source>
        <dbReference type="ARBA" id="ARBA00023204"/>
    </source>
</evidence>
<evidence type="ECO:0000256" key="2">
    <source>
        <dbReference type="ARBA" id="ARBA00001947"/>
    </source>
</evidence>
<evidence type="ECO:0000259" key="14">
    <source>
        <dbReference type="PROSITE" id="PS01124"/>
    </source>
</evidence>
<dbReference type="GO" id="GO:0003700">
    <property type="term" value="F:DNA-binding transcription factor activity"/>
    <property type="evidence" value="ECO:0007669"/>
    <property type="project" value="InterPro"/>
</dbReference>
<dbReference type="InterPro" id="IPR018062">
    <property type="entry name" value="HTH_AraC-typ_CS"/>
</dbReference>
<keyword evidence="10" id="KW-0238">DNA-binding</keyword>
<dbReference type="EC" id="3.2.2.21" evidence="3"/>
<dbReference type="InterPro" id="IPR011257">
    <property type="entry name" value="DNA_glycosylase"/>
</dbReference>
<dbReference type="SUPFAM" id="SSF57884">
    <property type="entry name" value="Ada DNA repair protein, N-terminal domain (N-Ada 10)"/>
    <property type="match status" value="1"/>
</dbReference>
<dbReference type="GO" id="GO:0032131">
    <property type="term" value="F:alkylated DNA binding"/>
    <property type="evidence" value="ECO:0007669"/>
    <property type="project" value="TreeGrafter"/>
</dbReference>
<dbReference type="Pfam" id="PF12833">
    <property type="entry name" value="HTH_18"/>
    <property type="match status" value="1"/>
</dbReference>
<keyword evidence="16" id="KW-1185">Reference proteome</keyword>
<gene>
    <name evidence="15" type="ordered locus">Cwoe_1072</name>
</gene>
<dbReference type="GO" id="GO:0008168">
    <property type="term" value="F:methyltransferase activity"/>
    <property type="evidence" value="ECO:0007669"/>
    <property type="project" value="UniProtKB-KW"/>
</dbReference>
<feature type="domain" description="HTH araC/xylS-type" evidence="14">
    <location>
        <begin position="87"/>
        <end position="185"/>
    </location>
</feature>
<dbReference type="Pfam" id="PF02805">
    <property type="entry name" value="Ada_Zn_binding"/>
    <property type="match status" value="1"/>
</dbReference>
<evidence type="ECO:0000256" key="5">
    <source>
        <dbReference type="ARBA" id="ARBA00022679"/>
    </source>
</evidence>
<accession>D3FCN1</accession>
<dbReference type="InterPro" id="IPR051912">
    <property type="entry name" value="Alkylbase_DNA_Glycosylase/TA"/>
</dbReference>
<dbReference type="GO" id="GO:0043565">
    <property type="term" value="F:sequence-specific DNA binding"/>
    <property type="evidence" value="ECO:0007669"/>
    <property type="project" value="InterPro"/>
</dbReference>
<evidence type="ECO:0000256" key="10">
    <source>
        <dbReference type="ARBA" id="ARBA00023125"/>
    </source>
</evidence>
<evidence type="ECO:0000256" key="1">
    <source>
        <dbReference type="ARBA" id="ARBA00000086"/>
    </source>
</evidence>
<dbReference type="PANTHER" id="PTHR43003">
    <property type="entry name" value="DNA-3-METHYLADENINE GLYCOSYLASE"/>
    <property type="match status" value="1"/>
</dbReference>
<keyword evidence="7" id="KW-0227">DNA damage</keyword>
<dbReference type="STRING" id="469383.Cwoe_1072"/>
<dbReference type="SUPFAM" id="SSF46689">
    <property type="entry name" value="Homeodomain-like"/>
    <property type="match status" value="1"/>
</dbReference>
<dbReference type="eggNOG" id="COG0122">
    <property type="taxonomic scope" value="Bacteria"/>
</dbReference>
<keyword evidence="5" id="KW-0808">Transferase</keyword>
<dbReference type="Proteomes" id="UP000008229">
    <property type="component" value="Chromosome"/>
</dbReference>
<dbReference type="InterPro" id="IPR023170">
    <property type="entry name" value="HhH_base_excis_C"/>
</dbReference>
<evidence type="ECO:0000313" key="15">
    <source>
        <dbReference type="EMBL" id="ADB49504.1"/>
    </source>
</evidence>
<dbReference type="SUPFAM" id="SSF48150">
    <property type="entry name" value="DNA-glycosylase"/>
    <property type="match status" value="1"/>
</dbReference>
<dbReference type="InterPro" id="IPR018060">
    <property type="entry name" value="HTH_AraC"/>
</dbReference>
<evidence type="ECO:0000256" key="11">
    <source>
        <dbReference type="ARBA" id="ARBA00023159"/>
    </source>
</evidence>
<dbReference type="InterPro" id="IPR037046">
    <property type="entry name" value="AlkA_N_sf"/>
</dbReference>
<dbReference type="SUPFAM" id="SSF55945">
    <property type="entry name" value="TATA-box binding protein-like"/>
    <property type="match status" value="1"/>
</dbReference>
<evidence type="ECO:0000256" key="12">
    <source>
        <dbReference type="ARBA" id="ARBA00023163"/>
    </source>
</evidence>
<dbReference type="GO" id="GO:0008725">
    <property type="term" value="F:DNA-3-methyladenine glycosylase activity"/>
    <property type="evidence" value="ECO:0007669"/>
    <property type="project" value="TreeGrafter"/>
</dbReference>
<dbReference type="Gene3D" id="1.10.1670.10">
    <property type="entry name" value="Helix-hairpin-Helix base-excision DNA repair enzymes (C-terminal)"/>
    <property type="match status" value="1"/>
</dbReference>
<proteinExistence type="predicted"/>
<dbReference type="GO" id="GO:0032259">
    <property type="term" value="P:methylation"/>
    <property type="evidence" value="ECO:0007669"/>
    <property type="project" value="UniProtKB-KW"/>
</dbReference>
<dbReference type="HOGENOM" id="CLU_000445_72_6_11"/>
<dbReference type="PROSITE" id="PS00041">
    <property type="entry name" value="HTH_ARAC_FAMILY_1"/>
    <property type="match status" value="1"/>
</dbReference>
<dbReference type="GO" id="GO:0043916">
    <property type="term" value="F:DNA-7-methylguanine glycosylase activity"/>
    <property type="evidence" value="ECO:0007669"/>
    <property type="project" value="TreeGrafter"/>
</dbReference>
<evidence type="ECO:0000313" key="16">
    <source>
        <dbReference type="Proteomes" id="UP000008229"/>
    </source>
</evidence>
<dbReference type="GO" id="GO:0006307">
    <property type="term" value="P:DNA alkylation repair"/>
    <property type="evidence" value="ECO:0007669"/>
    <property type="project" value="TreeGrafter"/>
</dbReference>